<dbReference type="KEGG" id="abut:Ami103574_15545"/>
<feature type="signal peptide" evidence="9">
    <location>
        <begin position="1"/>
        <end position="23"/>
    </location>
</feature>
<reference evidence="11 12" key="1">
    <citation type="submission" date="2020-02" db="EMBL/GenBank/DDBJ databases">
        <authorList>
            <person name="Kim Y.B."/>
            <person name="Roh S.W."/>
        </authorList>
    </citation>
    <scope>NUCLEOTIDE SEQUENCE [LARGE SCALE GENOMIC DNA]</scope>
    <source>
        <strain evidence="11 12">DSM 103574</strain>
    </source>
</reference>
<accession>A0A858BYW1</accession>
<feature type="chain" id="PRO_5039183052" evidence="9">
    <location>
        <begin position="24"/>
        <end position="302"/>
    </location>
</feature>
<keyword evidence="7" id="KW-0564">Palmitate</keyword>
<dbReference type="PANTHER" id="PTHR30570">
    <property type="entry name" value="PERIPLASMIC PHOSPHATE BINDING COMPONENT OF PHOSPHATE ABC TRANSPORTER"/>
    <property type="match status" value="1"/>
</dbReference>
<evidence type="ECO:0000256" key="3">
    <source>
        <dbReference type="ARBA" id="ARBA00008725"/>
    </source>
</evidence>
<dbReference type="SUPFAM" id="SSF53850">
    <property type="entry name" value="Periplasmic binding protein-like II"/>
    <property type="match status" value="2"/>
</dbReference>
<name>A0A858BYW1_9FIRM</name>
<dbReference type="Proteomes" id="UP000466848">
    <property type="component" value="Chromosome"/>
</dbReference>
<evidence type="ECO:0000256" key="7">
    <source>
        <dbReference type="ARBA" id="ARBA00023139"/>
    </source>
</evidence>
<evidence type="ECO:0000313" key="12">
    <source>
        <dbReference type="Proteomes" id="UP000466848"/>
    </source>
</evidence>
<comment type="similarity">
    <text evidence="3">Belongs to the PstS family.</text>
</comment>
<evidence type="ECO:0000256" key="6">
    <source>
        <dbReference type="ARBA" id="ARBA00022729"/>
    </source>
</evidence>
<keyword evidence="5" id="KW-0592">Phosphate transport</keyword>
<evidence type="ECO:0000256" key="2">
    <source>
        <dbReference type="ARBA" id="ARBA00004193"/>
    </source>
</evidence>
<keyword evidence="8" id="KW-0449">Lipoprotein</keyword>
<evidence type="ECO:0000256" key="8">
    <source>
        <dbReference type="ARBA" id="ARBA00023288"/>
    </source>
</evidence>
<dbReference type="InterPro" id="IPR050811">
    <property type="entry name" value="Phosphate_ABC_transporter"/>
</dbReference>
<dbReference type="InterPro" id="IPR024370">
    <property type="entry name" value="PBP_domain"/>
</dbReference>
<sequence>MKKGLKKLMACTAVAVLIAGSFAGCGSKEAENGEADFDHDISVISREDGSGTRGAFIELFGIEEKNDAGEKVDNTTEEANITNNTSVMMTSVSGDPYAIGYISLGSLNDTVKAVKIDGVAPSKEVIKNGTYKIARPFNIATKDGVSEVAQDFIDYIMSAEGQKVIEGNGYISVSDSAAYAGTMPEGKIVVAGSSSVTPVMEKLKEAYLAVNTNASIEIQQSDSTTGMTSAIDGICDIGMASRELKDTELEAGLKATAIAMDGIAVIVNKESTVDELTPDQVKAIFVGEVTNWSEVVDSEVVE</sequence>
<keyword evidence="12" id="KW-1185">Reference proteome</keyword>
<evidence type="ECO:0000256" key="9">
    <source>
        <dbReference type="SAM" id="SignalP"/>
    </source>
</evidence>
<comment type="subunit">
    <text evidence="4">The complex is composed of two ATP-binding proteins (PstB), two transmembrane proteins (PstC and PstA) and a solute-binding protein (PstS).</text>
</comment>
<dbReference type="AlphaFoldDB" id="A0A858BYW1"/>
<dbReference type="RefSeq" id="WP_163067857.1">
    <property type="nucleotide sequence ID" value="NZ_CP048649.1"/>
</dbReference>
<dbReference type="GO" id="GO:0005886">
    <property type="term" value="C:plasma membrane"/>
    <property type="evidence" value="ECO:0007669"/>
    <property type="project" value="UniProtKB-SubCell"/>
</dbReference>
<evidence type="ECO:0000256" key="5">
    <source>
        <dbReference type="ARBA" id="ARBA00022592"/>
    </source>
</evidence>
<comment type="function">
    <text evidence="1">Part of the ABC transporter complex PstSACB involved in phosphate import.</text>
</comment>
<dbReference type="GO" id="GO:0006817">
    <property type="term" value="P:phosphate ion transport"/>
    <property type="evidence" value="ECO:0007669"/>
    <property type="project" value="UniProtKB-KW"/>
</dbReference>
<proteinExistence type="inferred from homology"/>
<keyword evidence="5" id="KW-0813">Transport</keyword>
<evidence type="ECO:0000259" key="10">
    <source>
        <dbReference type="Pfam" id="PF12849"/>
    </source>
</evidence>
<comment type="subcellular location">
    <subcellularLocation>
        <location evidence="2">Cell membrane</location>
        <topology evidence="2">Lipid-anchor</topology>
    </subcellularLocation>
</comment>
<evidence type="ECO:0000256" key="4">
    <source>
        <dbReference type="ARBA" id="ARBA00011529"/>
    </source>
</evidence>
<dbReference type="PROSITE" id="PS51257">
    <property type="entry name" value="PROKAR_LIPOPROTEIN"/>
    <property type="match status" value="1"/>
</dbReference>
<dbReference type="EMBL" id="CP048649">
    <property type="protein sequence ID" value="QIB70622.1"/>
    <property type="molecule type" value="Genomic_DNA"/>
</dbReference>
<dbReference type="Gene3D" id="3.40.190.10">
    <property type="entry name" value="Periplasmic binding protein-like II"/>
    <property type="match status" value="2"/>
</dbReference>
<evidence type="ECO:0000313" key="11">
    <source>
        <dbReference type="EMBL" id="QIB70622.1"/>
    </source>
</evidence>
<feature type="domain" description="PBP" evidence="10">
    <location>
        <begin position="182"/>
        <end position="294"/>
    </location>
</feature>
<protein>
    <submittedName>
        <fullName evidence="11">Phosphate ABC transporter substrate-binding protein</fullName>
    </submittedName>
</protein>
<feature type="domain" description="PBP" evidence="10">
    <location>
        <begin position="38"/>
        <end position="160"/>
    </location>
</feature>
<gene>
    <name evidence="11" type="ORF">Ami103574_15545</name>
</gene>
<dbReference type="PANTHER" id="PTHR30570:SF1">
    <property type="entry name" value="PHOSPHATE-BINDING PROTEIN PSTS"/>
    <property type="match status" value="1"/>
</dbReference>
<dbReference type="Pfam" id="PF12849">
    <property type="entry name" value="PBP_like_2"/>
    <property type="match status" value="2"/>
</dbReference>
<evidence type="ECO:0000256" key="1">
    <source>
        <dbReference type="ARBA" id="ARBA00002841"/>
    </source>
</evidence>
<organism evidence="11 12">
    <name type="scientific">Aminipila butyrica</name>
    <dbReference type="NCBI Taxonomy" id="433296"/>
    <lineage>
        <taxon>Bacteria</taxon>
        <taxon>Bacillati</taxon>
        <taxon>Bacillota</taxon>
        <taxon>Clostridia</taxon>
        <taxon>Peptostreptococcales</taxon>
        <taxon>Anaerovoracaceae</taxon>
        <taxon>Aminipila</taxon>
    </lineage>
</organism>
<keyword evidence="6 9" id="KW-0732">Signal</keyword>